<reference evidence="2 3" key="1">
    <citation type="submission" date="2019-05" db="EMBL/GenBank/DDBJ databases">
        <title>Another draft genome of Portunus trituberculatus and its Hox gene families provides insights of decapod evolution.</title>
        <authorList>
            <person name="Jeong J.-H."/>
            <person name="Song I."/>
            <person name="Kim S."/>
            <person name="Choi T."/>
            <person name="Kim D."/>
            <person name="Ryu S."/>
            <person name="Kim W."/>
        </authorList>
    </citation>
    <scope>NUCLEOTIDE SEQUENCE [LARGE SCALE GENOMIC DNA]</scope>
    <source>
        <tissue evidence="2">Muscle</tissue>
    </source>
</reference>
<name>A0A5B7CT75_PORTR</name>
<keyword evidence="3" id="KW-1185">Reference proteome</keyword>
<dbReference type="Proteomes" id="UP000324222">
    <property type="component" value="Unassembled WGS sequence"/>
</dbReference>
<organism evidence="2 3">
    <name type="scientific">Portunus trituberculatus</name>
    <name type="common">Swimming crab</name>
    <name type="synonym">Neptunus trituberculatus</name>
    <dbReference type="NCBI Taxonomy" id="210409"/>
    <lineage>
        <taxon>Eukaryota</taxon>
        <taxon>Metazoa</taxon>
        <taxon>Ecdysozoa</taxon>
        <taxon>Arthropoda</taxon>
        <taxon>Crustacea</taxon>
        <taxon>Multicrustacea</taxon>
        <taxon>Malacostraca</taxon>
        <taxon>Eumalacostraca</taxon>
        <taxon>Eucarida</taxon>
        <taxon>Decapoda</taxon>
        <taxon>Pleocyemata</taxon>
        <taxon>Brachyura</taxon>
        <taxon>Eubrachyura</taxon>
        <taxon>Portunoidea</taxon>
        <taxon>Portunidae</taxon>
        <taxon>Portuninae</taxon>
        <taxon>Portunus</taxon>
    </lineage>
</organism>
<dbReference type="EMBL" id="VSRR010000245">
    <property type="protein sequence ID" value="MPC12912.1"/>
    <property type="molecule type" value="Genomic_DNA"/>
</dbReference>
<dbReference type="AlphaFoldDB" id="A0A5B7CT75"/>
<protein>
    <submittedName>
        <fullName evidence="2">Uncharacterized protein</fullName>
    </submittedName>
</protein>
<evidence type="ECO:0000256" key="1">
    <source>
        <dbReference type="SAM" id="Phobius"/>
    </source>
</evidence>
<keyword evidence="1" id="KW-1133">Transmembrane helix</keyword>
<proteinExistence type="predicted"/>
<keyword evidence="1" id="KW-0472">Membrane</keyword>
<gene>
    <name evidence="2" type="ORF">E2C01_005627</name>
</gene>
<evidence type="ECO:0000313" key="3">
    <source>
        <dbReference type="Proteomes" id="UP000324222"/>
    </source>
</evidence>
<evidence type="ECO:0000313" key="2">
    <source>
        <dbReference type="EMBL" id="MPC12912.1"/>
    </source>
</evidence>
<feature type="transmembrane region" description="Helical" evidence="1">
    <location>
        <begin position="14"/>
        <end position="32"/>
    </location>
</feature>
<keyword evidence="1" id="KW-0812">Transmembrane</keyword>
<sequence>MTRHGTWFIFEVKSTLYCFSFMVIFYVFHLVLPMNMNSGPEVGALHHSRAVYQTDEVTSQTALPAPARPL</sequence>
<accession>A0A5B7CT75</accession>
<comment type="caution">
    <text evidence="2">The sequence shown here is derived from an EMBL/GenBank/DDBJ whole genome shotgun (WGS) entry which is preliminary data.</text>
</comment>